<reference evidence="1 2" key="1">
    <citation type="submission" date="2019-03" db="EMBL/GenBank/DDBJ databases">
        <title>Genomic Encyclopedia of Type Strains, Phase IV (KMG-IV): sequencing the most valuable type-strain genomes for metagenomic binning, comparative biology and taxonomic classification.</title>
        <authorList>
            <person name="Goeker M."/>
        </authorList>
    </citation>
    <scope>NUCLEOTIDE SEQUENCE [LARGE SCALE GENOMIC DNA]</scope>
    <source>
        <strain evidence="1 2">DSM 16998</strain>
    </source>
</reference>
<accession>A0A4R6QTN7</accession>
<dbReference type="EMBL" id="SNXS01000001">
    <property type="protein sequence ID" value="TDP74741.1"/>
    <property type="molecule type" value="Genomic_DNA"/>
</dbReference>
<protein>
    <submittedName>
        <fullName evidence="1">Uncharacterized protein</fullName>
    </submittedName>
</protein>
<dbReference type="AlphaFoldDB" id="A0A4R6QTN7"/>
<sequence>MKQAKLHCPACGKQNGVSILYGFPSPEAMSMAERGEIALGGCCIPWEPMENRCLACEHEWGKADIGEDD</sequence>
<proteinExistence type="predicted"/>
<organism evidence="1 2">
    <name type="scientific">Roseateles toxinivorans</name>
    <dbReference type="NCBI Taxonomy" id="270368"/>
    <lineage>
        <taxon>Bacteria</taxon>
        <taxon>Pseudomonadati</taxon>
        <taxon>Pseudomonadota</taxon>
        <taxon>Betaproteobacteria</taxon>
        <taxon>Burkholderiales</taxon>
        <taxon>Sphaerotilaceae</taxon>
        <taxon>Roseateles</taxon>
    </lineage>
</organism>
<comment type="caution">
    <text evidence="1">The sequence shown here is derived from an EMBL/GenBank/DDBJ whole genome shotgun (WGS) entry which is preliminary data.</text>
</comment>
<gene>
    <name evidence="1" type="ORF">DES47_101807</name>
</gene>
<keyword evidence="2" id="KW-1185">Reference proteome</keyword>
<dbReference type="InParanoid" id="A0A4R6QTN7"/>
<evidence type="ECO:0000313" key="1">
    <source>
        <dbReference type="EMBL" id="TDP74741.1"/>
    </source>
</evidence>
<name>A0A4R6QTN7_9BURK</name>
<dbReference type="Proteomes" id="UP000295361">
    <property type="component" value="Unassembled WGS sequence"/>
</dbReference>
<dbReference type="OrthoDB" id="9204640at2"/>
<dbReference type="RefSeq" id="WP_133699346.1">
    <property type="nucleotide sequence ID" value="NZ_SNXS01000001.1"/>
</dbReference>
<evidence type="ECO:0000313" key="2">
    <source>
        <dbReference type="Proteomes" id="UP000295361"/>
    </source>
</evidence>